<reference evidence="1 2" key="1">
    <citation type="submission" date="2023-11" db="EMBL/GenBank/DDBJ databases">
        <title>Lentzea sokolovensis, sp. nov., Lentzea kristufkii, sp. nov., and Lentzea miocenensis, sp. nov., rare actinobacteria from Sokolov Coal Basin, Miocene lacustrine sediment, Czech Republic.</title>
        <authorList>
            <person name="Lara A."/>
            <person name="Kotroba L."/>
            <person name="Nouioui I."/>
            <person name="Neumann-Schaal M."/>
            <person name="Mast Y."/>
            <person name="Chronakova A."/>
        </authorList>
    </citation>
    <scope>NUCLEOTIDE SEQUENCE [LARGE SCALE GENOMIC DNA]</scope>
    <source>
        <strain evidence="1 2">BCCO 10_0798</strain>
    </source>
</reference>
<dbReference type="SUPFAM" id="SSF54637">
    <property type="entry name" value="Thioesterase/thiol ester dehydrase-isomerase"/>
    <property type="match status" value="1"/>
</dbReference>
<evidence type="ECO:0000313" key="1">
    <source>
        <dbReference type="EMBL" id="MDX8050921.1"/>
    </source>
</evidence>
<dbReference type="Gene3D" id="3.10.129.10">
    <property type="entry name" value="Hotdog Thioesterase"/>
    <property type="match status" value="1"/>
</dbReference>
<organism evidence="1 2">
    <name type="scientific">Lentzea kristufekii</name>
    <dbReference type="NCBI Taxonomy" id="3095430"/>
    <lineage>
        <taxon>Bacteria</taxon>
        <taxon>Bacillati</taxon>
        <taxon>Actinomycetota</taxon>
        <taxon>Actinomycetes</taxon>
        <taxon>Pseudonocardiales</taxon>
        <taxon>Pseudonocardiaceae</taxon>
        <taxon>Lentzea</taxon>
    </lineage>
</organism>
<gene>
    <name evidence="1" type="ORF">SK571_16145</name>
</gene>
<comment type="caution">
    <text evidence="1">The sequence shown here is derived from an EMBL/GenBank/DDBJ whole genome shotgun (WGS) entry which is preliminary data.</text>
</comment>
<dbReference type="RefSeq" id="WP_319984897.1">
    <property type="nucleotide sequence ID" value="NZ_JAXAVV010000007.1"/>
</dbReference>
<evidence type="ECO:0000313" key="2">
    <source>
        <dbReference type="Proteomes" id="UP001271792"/>
    </source>
</evidence>
<reference evidence="1 2" key="2">
    <citation type="submission" date="2023-11" db="EMBL/GenBank/DDBJ databases">
        <authorList>
            <person name="Lara A.C."/>
            <person name="Chronakova A."/>
        </authorList>
    </citation>
    <scope>NUCLEOTIDE SEQUENCE [LARGE SCALE GENOMIC DNA]</scope>
    <source>
        <strain evidence="1 2">BCCO 10_0798</strain>
    </source>
</reference>
<keyword evidence="2" id="KW-1185">Reference proteome</keyword>
<evidence type="ECO:0008006" key="3">
    <source>
        <dbReference type="Google" id="ProtNLM"/>
    </source>
</evidence>
<protein>
    <recommendedName>
        <fullName evidence="3">Acyl dehydratase</fullName>
    </recommendedName>
</protein>
<proteinExistence type="predicted"/>
<accession>A0ABU4TRM2</accession>
<name>A0ABU4TRM2_9PSEU</name>
<dbReference type="Proteomes" id="UP001271792">
    <property type="component" value="Unassembled WGS sequence"/>
</dbReference>
<dbReference type="InterPro" id="IPR029069">
    <property type="entry name" value="HotDog_dom_sf"/>
</dbReference>
<sequence length="127" mass="12891">MTDLNALAVGAVLTTSRKIEDDDIDACARLTGDFGAHHIAGLGGRKMAQGLLTLSAAPVLGADGVHVAALDLRFLAPVYAGEEVTARTEITSRDEEPGGQVSLGVSVVITSAAGEVLRGTGVAVVPR</sequence>
<dbReference type="EMBL" id="JAXAVV010000007">
    <property type="protein sequence ID" value="MDX8050921.1"/>
    <property type="molecule type" value="Genomic_DNA"/>
</dbReference>